<feature type="transmembrane region" description="Helical" evidence="6">
    <location>
        <begin position="150"/>
        <end position="169"/>
    </location>
</feature>
<name>K1L2V1_CECL9</name>
<evidence type="ECO:0000256" key="3">
    <source>
        <dbReference type="ARBA" id="ARBA00022692"/>
    </source>
</evidence>
<dbReference type="Proteomes" id="UP000004478">
    <property type="component" value="Unassembled WGS sequence"/>
</dbReference>
<evidence type="ECO:0000313" key="7">
    <source>
        <dbReference type="EMBL" id="EKB50700.1"/>
    </source>
</evidence>
<accession>K1L2V1</accession>
<keyword evidence="8" id="KW-1185">Reference proteome</keyword>
<gene>
    <name evidence="7" type="ORF">B879_00680</name>
</gene>
<evidence type="ECO:0000256" key="2">
    <source>
        <dbReference type="ARBA" id="ARBA00022475"/>
    </source>
</evidence>
<evidence type="ECO:0000256" key="5">
    <source>
        <dbReference type="ARBA" id="ARBA00023136"/>
    </source>
</evidence>
<dbReference type="EMBL" id="AMGM01000006">
    <property type="protein sequence ID" value="EKB50700.1"/>
    <property type="molecule type" value="Genomic_DNA"/>
</dbReference>
<dbReference type="PATRIC" id="fig|1225176.3.peg.725"/>
<comment type="caution">
    <text evidence="7">The sequence shown here is derived from an EMBL/GenBank/DDBJ whole genome shotgun (WGS) entry which is preliminary data.</text>
</comment>
<reference evidence="7 8" key="1">
    <citation type="journal article" date="2012" name="J. Bacteriol.">
        <title>Draft Genome Sequence of Cecembia lonarensis Strain LW9T, Isolated from Lonar Lake, a Haloalkaline Lake in India.</title>
        <authorList>
            <person name="Shivaji S."/>
            <person name="Ara S."/>
            <person name="Singh A."/>
            <person name="Pinnaka A.K."/>
        </authorList>
    </citation>
    <scope>NUCLEOTIDE SEQUENCE [LARGE SCALE GENOMIC DNA]</scope>
    <source>
        <strain evidence="7 8">LW9</strain>
    </source>
</reference>
<dbReference type="PANTHER" id="PTHR30086">
    <property type="entry name" value="ARGININE EXPORTER PROTEIN ARGO"/>
    <property type="match status" value="1"/>
</dbReference>
<evidence type="ECO:0000256" key="1">
    <source>
        <dbReference type="ARBA" id="ARBA00004651"/>
    </source>
</evidence>
<dbReference type="RefSeq" id="WP_009183726.1">
    <property type="nucleotide sequence ID" value="NZ_AMGM01000006.1"/>
</dbReference>
<dbReference type="PANTHER" id="PTHR30086:SF20">
    <property type="entry name" value="ARGININE EXPORTER PROTEIN ARGO-RELATED"/>
    <property type="match status" value="1"/>
</dbReference>
<keyword evidence="5 6" id="KW-0472">Membrane</keyword>
<comment type="subcellular location">
    <subcellularLocation>
        <location evidence="1">Cell membrane</location>
        <topology evidence="1">Multi-pass membrane protein</topology>
    </subcellularLocation>
</comment>
<proteinExistence type="predicted"/>
<organism evidence="7 8">
    <name type="scientific">Cecembia lonarensis (strain CCUG 58316 / KCTC 22772 / LW9)</name>
    <dbReference type="NCBI Taxonomy" id="1225176"/>
    <lineage>
        <taxon>Bacteria</taxon>
        <taxon>Pseudomonadati</taxon>
        <taxon>Bacteroidota</taxon>
        <taxon>Cytophagia</taxon>
        <taxon>Cytophagales</taxon>
        <taxon>Cyclobacteriaceae</taxon>
        <taxon>Cecembia</taxon>
    </lineage>
</organism>
<evidence type="ECO:0000313" key="8">
    <source>
        <dbReference type="Proteomes" id="UP000004478"/>
    </source>
</evidence>
<feature type="transmembrane region" description="Helical" evidence="6">
    <location>
        <begin position="181"/>
        <end position="202"/>
    </location>
</feature>
<evidence type="ECO:0000256" key="6">
    <source>
        <dbReference type="SAM" id="Phobius"/>
    </source>
</evidence>
<feature type="transmembrane region" description="Helical" evidence="6">
    <location>
        <begin position="39"/>
        <end position="59"/>
    </location>
</feature>
<protein>
    <submittedName>
        <fullName evidence="7">Homoserine/Threonine efflux protein</fullName>
    </submittedName>
</protein>
<feature type="transmembrane region" description="Helical" evidence="6">
    <location>
        <begin position="6"/>
        <end position="27"/>
    </location>
</feature>
<sequence length="209" mass="23035">MMEALGEGITMGLLLSVMVGPVFFTLIQNSIAFGFKYAVVLAAGILMSDFVYVLITYFGISLLTQFPNFEWYLAIFGGVILIGFGLSSFLKKTKDRPITGGLPLGKSSKSTAFFKGFGINGVNPFVLLFWISIAGLVAINDNYDRFDIGVYYLGILVTVFCFDLLKAFIAKQLQSYVTPKVMILMNKIVGVVLLLFGVRLFWHAFSLPA</sequence>
<dbReference type="Pfam" id="PF01810">
    <property type="entry name" value="LysE"/>
    <property type="match status" value="1"/>
</dbReference>
<keyword evidence="3 6" id="KW-0812">Transmembrane</keyword>
<dbReference type="InterPro" id="IPR001123">
    <property type="entry name" value="LeuE-type"/>
</dbReference>
<dbReference type="GO" id="GO:0005886">
    <property type="term" value="C:plasma membrane"/>
    <property type="evidence" value="ECO:0007669"/>
    <property type="project" value="UniProtKB-SubCell"/>
</dbReference>
<feature type="transmembrane region" description="Helical" evidence="6">
    <location>
        <begin position="112"/>
        <end position="138"/>
    </location>
</feature>
<dbReference type="GO" id="GO:0015171">
    <property type="term" value="F:amino acid transmembrane transporter activity"/>
    <property type="evidence" value="ECO:0007669"/>
    <property type="project" value="TreeGrafter"/>
</dbReference>
<feature type="transmembrane region" description="Helical" evidence="6">
    <location>
        <begin position="71"/>
        <end position="91"/>
    </location>
</feature>
<dbReference type="OrthoDB" id="679767at2"/>
<keyword evidence="2" id="KW-1003">Cell membrane</keyword>
<keyword evidence="4 6" id="KW-1133">Transmembrane helix</keyword>
<dbReference type="AlphaFoldDB" id="K1L2V1"/>
<evidence type="ECO:0000256" key="4">
    <source>
        <dbReference type="ARBA" id="ARBA00022989"/>
    </source>
</evidence>